<feature type="transmembrane region" description="Helical" evidence="7">
    <location>
        <begin position="996"/>
        <end position="1013"/>
    </location>
</feature>
<sequence>MLHPVLSGEEILEAVTSDKRYFNNTHNVESPLPDALNATSDNDLLAQIGYKPELKRRFNTIQVFGVAYSIMGLLPSVASILNHALLAGPAGAIWGWLISSVLICTIGLAMSENASFQPTSGGLYYWTNFYAPARFKTVISYVVGNTNSIALVGALCSVDYGFAQELLSIVVIATDGDFEGTPAKTYGVFVACVVAHIALTCLSSKNCAALQTTSIIWNTGLVVLFIIAMPIGASRGGFQKASWVFGEFDNLTKFPMGWNQLSQAWLPAIWTIGAFDSCVHMSEECNNATRTVPIGILGSISACGILGFVLLIVTCFCIQNPDIENHILGSKFGQPMAQIIYDAFDTVPGQGKGMAIAMMALIAIGQFLMGVSILTAMSRQIFAFARDNGLPMSWWIKKVNQKLSVPIHAVFTGGAAAIVVGLLCIIGDAASSALFTLYVAGNYFAWGMPTFLRLLSMKEKFRPGPFFLGEFWSRVNGWISTSFIAFTIAMVMFPTDTNPTKDTMNYTCVITPGVWILSLIYYKVYAHKVYHGPAKTVAVPGEGSSDESEVERVRQEVMDASRPSSDSDPNETSSDLRNDASSSVANEMLPPPYTIFDSWRRYVLMALLSVVGIWSSVSNPIYFPALPTLTSEFGVSSEAMNLTVVAYLVFQGITPTFTANFADTYGRRPMVLIAFLIYIGASIGLAVSDTYWLLVFLRCVQAAGIAQVIAINSGIAGDVCVPQNRGAFVGVVSGMLLVGQAFGSLIGSGLISTWNWRAVFVFLAIGAGVTLIFIFILLTETCRNIVGNGSVKPKNPLHAAPALLLPGYKQYVNNDRSTLATRVPLDFLAPWRILIKPTVIAVLLPSGLQFASWTMCLTSLSTALEDEPYNYTVIRVGYMYLPQGICCLAASIIAGKVLNDYYRWRRKKYDETYANHDKESRPPFNKIRVRLDVAIIPTFMTLLGLLLFGWMLDKKSSVVGVVIGSCFASFGSSSFIAVVTTMLVDLFPARGSASTSCVNLVRCILAAAFVAAMDQMDSTMGIGGVYTLMAALCLASNVLLVVVVVQYSKKLKKGNL</sequence>
<feature type="transmembrane region" description="Helical" evidence="7">
    <location>
        <begin position="183"/>
        <end position="203"/>
    </location>
</feature>
<dbReference type="SUPFAM" id="SSF103473">
    <property type="entry name" value="MFS general substrate transporter"/>
    <property type="match status" value="1"/>
</dbReference>
<dbReference type="Pfam" id="PF13520">
    <property type="entry name" value="AA_permease_2"/>
    <property type="match status" value="1"/>
</dbReference>
<feature type="transmembrane region" description="Helical" evidence="7">
    <location>
        <begin position="1025"/>
        <end position="1047"/>
    </location>
</feature>
<feature type="transmembrane region" description="Helical" evidence="7">
    <location>
        <begin position="669"/>
        <end position="687"/>
    </location>
</feature>
<dbReference type="EMBL" id="CP076664">
    <property type="protein sequence ID" value="QWU88987.1"/>
    <property type="molecule type" value="Genomic_DNA"/>
</dbReference>
<dbReference type="PANTHER" id="PTHR45649:SF6">
    <property type="entry name" value="GABA-SPECIFIC PERMEASE"/>
    <property type="match status" value="1"/>
</dbReference>
<feature type="transmembrane region" description="Helical" evidence="7">
    <location>
        <begin position="435"/>
        <end position="455"/>
    </location>
</feature>
<keyword evidence="3 7" id="KW-0812">Transmembrane</keyword>
<evidence type="ECO:0000313" key="10">
    <source>
        <dbReference type="Proteomes" id="UP000825434"/>
    </source>
</evidence>
<evidence type="ECO:0000256" key="3">
    <source>
        <dbReference type="ARBA" id="ARBA00022692"/>
    </source>
</evidence>
<feature type="transmembrane region" description="Helical" evidence="7">
    <location>
        <begin position="958"/>
        <end position="984"/>
    </location>
</feature>
<evidence type="ECO:0000256" key="4">
    <source>
        <dbReference type="ARBA" id="ARBA00022989"/>
    </source>
</evidence>
<evidence type="ECO:0000313" key="9">
    <source>
        <dbReference type="EMBL" id="QWU88987.1"/>
    </source>
</evidence>
<dbReference type="Pfam" id="PF07690">
    <property type="entry name" value="MFS_1"/>
    <property type="match status" value="1"/>
</dbReference>
<feature type="transmembrane region" description="Helical" evidence="7">
    <location>
        <begin position="693"/>
        <end position="715"/>
    </location>
</feature>
<feature type="transmembrane region" description="Helical" evidence="7">
    <location>
        <begin position="839"/>
        <end position="860"/>
    </location>
</feature>
<evidence type="ECO:0000256" key="5">
    <source>
        <dbReference type="ARBA" id="ARBA00023136"/>
    </source>
</evidence>
<feature type="transmembrane region" description="Helical" evidence="7">
    <location>
        <begin position="931"/>
        <end position="952"/>
    </location>
</feature>
<dbReference type="PROSITE" id="PS50850">
    <property type="entry name" value="MFS"/>
    <property type="match status" value="1"/>
</dbReference>
<dbReference type="InterPro" id="IPR002293">
    <property type="entry name" value="AA/rel_permease1"/>
</dbReference>
<dbReference type="Gene3D" id="1.20.1740.10">
    <property type="entry name" value="Amino acid/polyamine transporter I"/>
    <property type="match status" value="1"/>
</dbReference>
<evidence type="ECO:0000256" key="1">
    <source>
        <dbReference type="ARBA" id="ARBA00004141"/>
    </source>
</evidence>
<feature type="transmembrane region" description="Helical" evidence="7">
    <location>
        <begin position="61"/>
        <end position="81"/>
    </location>
</feature>
<proteinExistence type="predicted"/>
<feature type="transmembrane region" description="Helical" evidence="7">
    <location>
        <begin position="138"/>
        <end position="163"/>
    </location>
</feature>
<feature type="transmembrane region" description="Helical" evidence="7">
    <location>
        <begin position="642"/>
        <end position="662"/>
    </location>
</feature>
<feature type="transmembrane region" description="Helical" evidence="7">
    <location>
        <begin position="880"/>
        <end position="898"/>
    </location>
</feature>
<comment type="subcellular location">
    <subcellularLocation>
        <location evidence="1">Membrane</location>
        <topology evidence="1">Multi-pass membrane protein</topology>
    </subcellularLocation>
</comment>
<feature type="transmembrane region" description="Helical" evidence="7">
    <location>
        <begin position="215"/>
        <end position="233"/>
    </location>
</feature>
<evidence type="ECO:0000259" key="8">
    <source>
        <dbReference type="PROSITE" id="PS50850"/>
    </source>
</evidence>
<feature type="transmembrane region" description="Helical" evidence="7">
    <location>
        <begin position="93"/>
        <end position="110"/>
    </location>
</feature>
<dbReference type="InterPro" id="IPR011701">
    <property type="entry name" value="MFS"/>
</dbReference>
<dbReference type="InterPro" id="IPR020846">
    <property type="entry name" value="MFS_dom"/>
</dbReference>
<accession>A0ABX8I7G6</accession>
<keyword evidence="5 7" id="KW-0472">Membrane</keyword>
<feature type="transmembrane region" description="Helical" evidence="7">
    <location>
        <begin position="264"/>
        <end position="282"/>
    </location>
</feature>
<evidence type="ECO:0000256" key="2">
    <source>
        <dbReference type="ARBA" id="ARBA00022448"/>
    </source>
</evidence>
<dbReference type="InterPro" id="IPR036259">
    <property type="entry name" value="MFS_trans_sf"/>
</dbReference>
<feature type="transmembrane region" description="Helical" evidence="7">
    <location>
        <begin position="294"/>
        <end position="321"/>
    </location>
</feature>
<dbReference type="Gene3D" id="1.20.1250.20">
    <property type="entry name" value="MFS general substrate transporter like domains"/>
    <property type="match status" value="1"/>
</dbReference>
<evidence type="ECO:0000256" key="6">
    <source>
        <dbReference type="SAM" id="MobiDB-lite"/>
    </source>
</evidence>
<feature type="transmembrane region" description="Helical" evidence="7">
    <location>
        <begin position="354"/>
        <end position="376"/>
    </location>
</feature>
<feature type="transmembrane region" description="Helical" evidence="7">
    <location>
        <begin position="727"/>
        <end position="746"/>
    </location>
</feature>
<dbReference type="Proteomes" id="UP000825434">
    <property type="component" value="Chromosome 4"/>
</dbReference>
<gene>
    <name evidence="9" type="ORF">CA3LBN_003310</name>
</gene>
<feature type="transmembrane region" description="Helical" evidence="7">
    <location>
        <begin position="475"/>
        <end position="492"/>
    </location>
</feature>
<evidence type="ECO:0000256" key="7">
    <source>
        <dbReference type="SAM" id="Phobius"/>
    </source>
</evidence>
<feature type="region of interest" description="Disordered" evidence="6">
    <location>
        <begin position="538"/>
        <end position="583"/>
    </location>
</feature>
<organism evidence="9 10">
    <name type="scientific">Candidozyma haemuli</name>
    <dbReference type="NCBI Taxonomy" id="45357"/>
    <lineage>
        <taxon>Eukaryota</taxon>
        <taxon>Fungi</taxon>
        <taxon>Dikarya</taxon>
        <taxon>Ascomycota</taxon>
        <taxon>Saccharomycotina</taxon>
        <taxon>Pichiomycetes</taxon>
        <taxon>Metschnikowiaceae</taxon>
        <taxon>Candidozyma</taxon>
    </lineage>
</organism>
<keyword evidence="4 7" id="KW-1133">Transmembrane helix</keyword>
<feature type="transmembrane region" description="Helical" evidence="7">
    <location>
        <begin position="758"/>
        <end position="778"/>
    </location>
</feature>
<name>A0ABX8I7G6_9ASCO</name>
<feature type="transmembrane region" description="Helical" evidence="7">
    <location>
        <begin position="407"/>
        <end position="429"/>
    </location>
</feature>
<feature type="transmembrane region" description="Helical" evidence="7">
    <location>
        <begin position="504"/>
        <end position="522"/>
    </location>
</feature>
<keyword evidence="2" id="KW-0813">Transport</keyword>
<protein>
    <recommendedName>
        <fullName evidence="8">Major facilitator superfamily (MFS) profile domain-containing protein</fullName>
    </recommendedName>
</protein>
<keyword evidence="10" id="KW-1185">Reference proteome</keyword>
<feature type="transmembrane region" description="Helical" evidence="7">
    <location>
        <begin position="602"/>
        <end position="622"/>
    </location>
</feature>
<reference evidence="9 10" key="1">
    <citation type="submission" date="2021-06" db="EMBL/GenBank/DDBJ databases">
        <title>Candida outbreak in Lebanon.</title>
        <authorList>
            <person name="Finianos M."/>
        </authorList>
    </citation>
    <scope>NUCLEOTIDE SEQUENCE [LARGE SCALE GENOMIC DNA]</scope>
    <source>
        <strain evidence="9">CA3LBN</strain>
    </source>
</reference>
<dbReference type="PANTHER" id="PTHR45649">
    <property type="entry name" value="AMINO-ACID PERMEASE BAT1"/>
    <property type="match status" value="1"/>
</dbReference>
<feature type="compositionally biased region" description="Basic and acidic residues" evidence="6">
    <location>
        <begin position="550"/>
        <end position="559"/>
    </location>
</feature>
<feature type="domain" description="Major facilitator superfamily (MFS) profile" evidence="8">
    <location>
        <begin position="604"/>
        <end position="1048"/>
    </location>
</feature>
<feature type="compositionally biased region" description="Polar residues" evidence="6">
    <location>
        <begin position="562"/>
        <end position="583"/>
    </location>
</feature>